<keyword evidence="6" id="KW-0812">Transmembrane</keyword>
<dbReference type="CDD" id="cd05674">
    <property type="entry name" value="M20_yscS"/>
    <property type="match status" value="1"/>
</dbReference>
<dbReference type="SUPFAM" id="SSF53187">
    <property type="entry name" value="Zn-dependent exopeptidases"/>
    <property type="match status" value="1"/>
</dbReference>
<keyword evidence="5" id="KW-0862">Zinc</keyword>
<dbReference type="InterPro" id="IPR036264">
    <property type="entry name" value="Bact_exopeptidase_dim_dom"/>
</dbReference>
<evidence type="ECO:0000256" key="1">
    <source>
        <dbReference type="ARBA" id="ARBA00006247"/>
    </source>
</evidence>
<dbReference type="InterPro" id="IPR011650">
    <property type="entry name" value="Peptidase_M20_dimer"/>
</dbReference>
<protein>
    <submittedName>
        <fullName evidence="8">Vacuolar carboxypeptidase Cps1</fullName>
    </submittedName>
</protein>
<dbReference type="GO" id="GO:0004180">
    <property type="term" value="F:carboxypeptidase activity"/>
    <property type="evidence" value="ECO:0007669"/>
    <property type="project" value="UniProtKB-KW"/>
</dbReference>
<keyword evidence="8" id="KW-0121">Carboxypeptidase</keyword>
<accession>A0AAI8Z630</accession>
<dbReference type="GO" id="GO:0046872">
    <property type="term" value="F:metal ion binding"/>
    <property type="evidence" value="ECO:0007669"/>
    <property type="project" value="UniProtKB-KW"/>
</dbReference>
<organism evidence="8 9">
    <name type="scientific">Lecanosticta acicola</name>
    <dbReference type="NCBI Taxonomy" id="111012"/>
    <lineage>
        <taxon>Eukaryota</taxon>
        <taxon>Fungi</taxon>
        <taxon>Dikarya</taxon>
        <taxon>Ascomycota</taxon>
        <taxon>Pezizomycotina</taxon>
        <taxon>Dothideomycetes</taxon>
        <taxon>Dothideomycetidae</taxon>
        <taxon>Mycosphaerellales</taxon>
        <taxon>Mycosphaerellaceae</taxon>
        <taxon>Lecanosticta</taxon>
    </lineage>
</organism>
<dbReference type="PANTHER" id="PTHR45962:SF1">
    <property type="entry name" value="N-FATTY-ACYL-AMINO ACID SYNTHASE_HYDROLASE PM20D1"/>
    <property type="match status" value="1"/>
</dbReference>
<evidence type="ECO:0000313" key="8">
    <source>
        <dbReference type="EMBL" id="CAK4033148.1"/>
    </source>
</evidence>
<dbReference type="InterPro" id="IPR002933">
    <property type="entry name" value="Peptidase_M20"/>
</dbReference>
<dbReference type="InterPro" id="IPR001261">
    <property type="entry name" value="ArgE/DapE_CS"/>
</dbReference>
<keyword evidence="9" id="KW-1185">Reference proteome</keyword>
<evidence type="ECO:0000256" key="4">
    <source>
        <dbReference type="ARBA" id="ARBA00022801"/>
    </source>
</evidence>
<dbReference type="PROSITE" id="PS00759">
    <property type="entry name" value="ARGE_DAPE_CPG2_2"/>
    <property type="match status" value="1"/>
</dbReference>
<evidence type="ECO:0000256" key="5">
    <source>
        <dbReference type="ARBA" id="ARBA00022833"/>
    </source>
</evidence>
<keyword evidence="6" id="KW-1133">Transmembrane helix</keyword>
<feature type="transmembrane region" description="Helical" evidence="6">
    <location>
        <begin position="250"/>
        <end position="269"/>
    </location>
</feature>
<keyword evidence="6" id="KW-0472">Membrane</keyword>
<comment type="similarity">
    <text evidence="1">Belongs to the peptidase M20A family.</text>
</comment>
<dbReference type="Gene3D" id="3.30.70.360">
    <property type="match status" value="1"/>
</dbReference>
<sequence>MAIARWRPFATSLPLIAKPPTLERRAETASQTCEYIGPNQLLISRPAFIAILTILTTITLLSLLSLATILYRQHLHQRKILAWGRRSRYGARISIMRKEIDDSFTRQYKGCWVGEVVENPEMGSWSPVEMATERRVWEMESAGPAKNKNKMVEVPAVPAVPGRAAGRRSKVGSLFFDPGSGLWMPKRNDSTDHGGYNNNNNDDKQHHNNINMEKRQTGAFDLESESGLEDSRADMPPPRGLQRHIPWRRCLLLFSVVCGMITLGLYKPFPILPDSLLQCSNAVVPPMADEESNWCPLPAPLLPSNDGLQDSIGLFAGEKALQKQIERLSAAVNVPTVSYDDNGDVGEDPRWQVFGELHAVLEHLFPLVLVRRTKVNRHGLLYHLEGSDSSLQPMLFMAHRDVVPEIDAARWTHPPFEAYWDGGFLWGRGSADCKSNLIGILTAVEALLKQSFQPRRSVLLAFGFDEETGGQRGARSIAAELQRLWGNNSLAMIVDEGGMGVSTLGDVAYVLPATAEKGFLDIVLTLDTDGGHSSRPPKHTAIGIMSEVILALENHPFEPWLGERNPASPVRNVLECEAEHSPSHVEPWLRRGLASGRDIGSEMAEARGDAIRWQIQTSQAVDVIHGGDKDNQLPNRVQVTVNYRIAPQDNNVEALYDRVATQVAAVAHRYNISVSGLGFDEEQTTTTAAAGILRLQSKDLLIPSPITPTTQASDAWRVFSGTLRQVFETTDTLSGVRTVVPVGSIATGNSDTAHYWALTRNIYRFTPAREGSRLRVHDIDERMQMSAHMEGIRVYYELIRNMQ</sequence>
<evidence type="ECO:0000256" key="6">
    <source>
        <dbReference type="SAM" id="Phobius"/>
    </source>
</evidence>
<dbReference type="GO" id="GO:0051603">
    <property type="term" value="P:proteolysis involved in protein catabolic process"/>
    <property type="evidence" value="ECO:0007669"/>
    <property type="project" value="TreeGrafter"/>
</dbReference>
<comment type="caution">
    <text evidence="8">The sequence shown here is derived from an EMBL/GenBank/DDBJ whole genome shotgun (WGS) entry which is preliminary data.</text>
</comment>
<dbReference type="Proteomes" id="UP001296104">
    <property type="component" value="Unassembled WGS sequence"/>
</dbReference>
<dbReference type="Pfam" id="PF01546">
    <property type="entry name" value="Peptidase_M20"/>
    <property type="match status" value="1"/>
</dbReference>
<dbReference type="PANTHER" id="PTHR45962">
    <property type="entry name" value="N-FATTY-ACYL-AMINO ACID SYNTHASE/HYDROLASE PM20D1"/>
    <property type="match status" value="1"/>
</dbReference>
<dbReference type="Gene3D" id="1.10.150.900">
    <property type="match status" value="1"/>
</dbReference>
<reference evidence="8" key="1">
    <citation type="submission" date="2023-11" db="EMBL/GenBank/DDBJ databases">
        <authorList>
            <person name="Alioto T."/>
            <person name="Alioto T."/>
            <person name="Gomez Garrido J."/>
        </authorList>
    </citation>
    <scope>NUCLEOTIDE SEQUENCE</scope>
</reference>
<feature type="domain" description="Peptidase M20 dimerisation" evidence="7">
    <location>
        <begin position="514"/>
        <end position="668"/>
    </location>
</feature>
<evidence type="ECO:0000256" key="3">
    <source>
        <dbReference type="ARBA" id="ARBA00022723"/>
    </source>
</evidence>
<evidence type="ECO:0000259" key="7">
    <source>
        <dbReference type="Pfam" id="PF07687"/>
    </source>
</evidence>
<proteinExistence type="inferred from homology"/>
<evidence type="ECO:0000313" key="9">
    <source>
        <dbReference type="Proteomes" id="UP001296104"/>
    </source>
</evidence>
<keyword evidence="3" id="KW-0479">Metal-binding</keyword>
<dbReference type="SUPFAM" id="SSF55031">
    <property type="entry name" value="Bacterial exopeptidase dimerisation domain"/>
    <property type="match status" value="1"/>
</dbReference>
<dbReference type="Pfam" id="PF07687">
    <property type="entry name" value="M20_dimer"/>
    <property type="match status" value="1"/>
</dbReference>
<dbReference type="GO" id="GO:0000328">
    <property type="term" value="C:fungal-type vacuole lumen"/>
    <property type="evidence" value="ECO:0007669"/>
    <property type="project" value="TreeGrafter"/>
</dbReference>
<keyword evidence="2" id="KW-0645">Protease</keyword>
<feature type="transmembrane region" description="Helical" evidence="6">
    <location>
        <begin position="47"/>
        <end position="71"/>
    </location>
</feature>
<dbReference type="Gene3D" id="3.40.630.10">
    <property type="entry name" value="Zn peptidases"/>
    <property type="match status" value="1"/>
</dbReference>
<gene>
    <name evidence="8" type="ORF">LECACI_7A008306</name>
</gene>
<evidence type="ECO:0000256" key="2">
    <source>
        <dbReference type="ARBA" id="ARBA00022670"/>
    </source>
</evidence>
<dbReference type="InterPro" id="IPR047177">
    <property type="entry name" value="Pept_M20A"/>
</dbReference>
<dbReference type="AlphaFoldDB" id="A0AAI8Z630"/>
<dbReference type="EMBL" id="CAVMBE010000079">
    <property type="protein sequence ID" value="CAK4033148.1"/>
    <property type="molecule type" value="Genomic_DNA"/>
</dbReference>
<keyword evidence="4" id="KW-0378">Hydrolase</keyword>
<name>A0AAI8Z630_9PEZI</name>